<dbReference type="GO" id="GO:0006654">
    <property type="term" value="P:phosphatidic acid biosynthetic process"/>
    <property type="evidence" value="ECO:0007669"/>
    <property type="project" value="TreeGrafter"/>
</dbReference>
<dbReference type="OrthoDB" id="2102561at2759"/>
<dbReference type="GO" id="GO:0000140">
    <property type="term" value="F:acylglycerone-phosphate reductase (NADP+) activity"/>
    <property type="evidence" value="ECO:0007669"/>
    <property type="project" value="TreeGrafter"/>
</dbReference>
<gene>
    <name evidence="3" type="ORF">UCREL1_17</name>
</gene>
<dbReference type="Pfam" id="PF00106">
    <property type="entry name" value="adh_short"/>
    <property type="match status" value="1"/>
</dbReference>
<dbReference type="GO" id="GO:0005811">
    <property type="term" value="C:lipid droplet"/>
    <property type="evidence" value="ECO:0007669"/>
    <property type="project" value="TreeGrafter"/>
</dbReference>
<keyword evidence="2" id="KW-0560">Oxidoreductase</keyword>
<keyword evidence="4" id="KW-1185">Reference proteome</keyword>
<reference evidence="4" key="1">
    <citation type="journal article" date="2013" name="Genome Announc.">
        <title>Draft genome sequence of the grapevine dieback fungus Eutypa lata UCR-EL1.</title>
        <authorList>
            <person name="Blanco-Ulate B."/>
            <person name="Rolshausen P.E."/>
            <person name="Cantu D."/>
        </authorList>
    </citation>
    <scope>NUCLEOTIDE SEQUENCE [LARGE SCALE GENOMIC DNA]</scope>
    <source>
        <strain evidence="4">UCR-EL1</strain>
    </source>
</reference>
<dbReference type="GO" id="GO:0019433">
    <property type="term" value="P:triglyceride catabolic process"/>
    <property type="evidence" value="ECO:0007669"/>
    <property type="project" value="TreeGrafter"/>
</dbReference>
<dbReference type="STRING" id="1287681.M7T8C8"/>
<organism evidence="3 4">
    <name type="scientific">Eutypa lata (strain UCR-EL1)</name>
    <name type="common">Grapevine dieback disease fungus</name>
    <name type="synonym">Eutypa armeniacae</name>
    <dbReference type="NCBI Taxonomy" id="1287681"/>
    <lineage>
        <taxon>Eukaryota</taxon>
        <taxon>Fungi</taxon>
        <taxon>Dikarya</taxon>
        <taxon>Ascomycota</taxon>
        <taxon>Pezizomycotina</taxon>
        <taxon>Sordariomycetes</taxon>
        <taxon>Xylariomycetidae</taxon>
        <taxon>Xylariales</taxon>
        <taxon>Diatrypaceae</taxon>
        <taxon>Eutypa</taxon>
    </lineage>
</organism>
<dbReference type="InterPro" id="IPR036291">
    <property type="entry name" value="NAD(P)-bd_dom_sf"/>
</dbReference>
<evidence type="ECO:0000256" key="2">
    <source>
        <dbReference type="ARBA" id="ARBA00023002"/>
    </source>
</evidence>
<evidence type="ECO:0000256" key="1">
    <source>
        <dbReference type="ARBA" id="ARBA00006484"/>
    </source>
</evidence>
<dbReference type="HOGENOM" id="CLU_010194_2_9_1"/>
<dbReference type="InterPro" id="IPR002347">
    <property type="entry name" value="SDR_fam"/>
</dbReference>
<protein>
    <submittedName>
        <fullName evidence="3">Putative nadph-dependent 1-acyldihydroxyacetone phosphate reductase protein</fullName>
    </submittedName>
</protein>
<comment type="similarity">
    <text evidence="1">Belongs to the short-chain dehydrogenases/reductases (SDR) family.</text>
</comment>
<dbReference type="Gene3D" id="3.40.50.720">
    <property type="entry name" value="NAD(P)-binding Rossmann-like Domain"/>
    <property type="match status" value="1"/>
</dbReference>
<sequence>MSCKGTVLITGCSDKGAGSAMVIAFQSQGYRVFATSRSLTTMSKVENIPNASLLQLDVTRTSDIRAAVDAVSEETKGTLTYLINCAARNHFMPLLDENIEDAKALYDTNVWGPLAVTQAFAPLLIKAKGTVVFITSLSGYLNVPYQGTFAASKKSEEIMAETLRLELSPFHVKVLSVVTGALKTMGQTHFDDWKLPENSLYSPVESTIRDRARGQEGAPRMEADDYAKRVVSEIISGRTGKFWYGASASAVKFGTSYLPTSLMDSGVQIKTGLDELAKQNR</sequence>
<dbReference type="EMBL" id="KB705353">
    <property type="protein sequence ID" value="EMR72922.1"/>
    <property type="molecule type" value="Genomic_DNA"/>
</dbReference>
<dbReference type="Proteomes" id="UP000012174">
    <property type="component" value="Unassembled WGS sequence"/>
</dbReference>
<evidence type="ECO:0000313" key="3">
    <source>
        <dbReference type="EMBL" id="EMR72922.1"/>
    </source>
</evidence>
<name>M7T8C8_EUTLA</name>
<proteinExistence type="inferred from homology"/>
<dbReference type="GO" id="GO:0004806">
    <property type="term" value="F:triacylglycerol lipase activity"/>
    <property type="evidence" value="ECO:0007669"/>
    <property type="project" value="TreeGrafter"/>
</dbReference>
<dbReference type="AlphaFoldDB" id="M7T8C8"/>
<dbReference type="PANTHER" id="PTHR44169:SF6">
    <property type="entry name" value="NADPH-DEPENDENT 1-ACYLDIHYDROXYACETONE PHOSPHATE REDUCTASE"/>
    <property type="match status" value="1"/>
</dbReference>
<evidence type="ECO:0000313" key="4">
    <source>
        <dbReference type="Proteomes" id="UP000012174"/>
    </source>
</evidence>
<accession>M7T8C8</accession>
<dbReference type="GO" id="GO:0005783">
    <property type="term" value="C:endoplasmic reticulum"/>
    <property type="evidence" value="ECO:0007669"/>
    <property type="project" value="TreeGrafter"/>
</dbReference>
<dbReference type="KEGG" id="ela:UCREL1_17"/>
<dbReference type="PRINTS" id="PR00081">
    <property type="entry name" value="GDHRDH"/>
</dbReference>
<dbReference type="SUPFAM" id="SSF51735">
    <property type="entry name" value="NAD(P)-binding Rossmann-fold domains"/>
    <property type="match status" value="1"/>
</dbReference>
<dbReference type="PANTHER" id="PTHR44169">
    <property type="entry name" value="NADPH-DEPENDENT 1-ACYLDIHYDROXYACETONE PHOSPHATE REDUCTASE"/>
    <property type="match status" value="1"/>
</dbReference>
<dbReference type="eggNOG" id="KOG1209">
    <property type="taxonomic scope" value="Eukaryota"/>
</dbReference>